<dbReference type="AlphaFoldDB" id="A0A0B7API0"/>
<dbReference type="EMBL" id="HACG01035042">
    <property type="protein sequence ID" value="CEK81907.1"/>
    <property type="molecule type" value="Transcribed_RNA"/>
</dbReference>
<name>A0A0B7API0_9EUPU</name>
<gene>
    <name evidence="1" type="primary">ORF128577</name>
    <name evidence="2" type="synonym">ORF128580</name>
</gene>
<evidence type="ECO:0000313" key="1">
    <source>
        <dbReference type="EMBL" id="CEK81906.1"/>
    </source>
</evidence>
<sequence>MLSISINTDPVKQYWKQKLHRLLCKLQKTEFYERDNTEYMKNTSSEQKEGSPPIDRAWCWTRPNPHQELFTHHLKSKEKVTV</sequence>
<protein>
    <submittedName>
        <fullName evidence="1">Uncharacterized protein</fullName>
    </submittedName>
</protein>
<accession>A0A0B7API0</accession>
<evidence type="ECO:0000313" key="2">
    <source>
        <dbReference type="EMBL" id="CEK81907.1"/>
    </source>
</evidence>
<dbReference type="EMBL" id="HACG01035041">
    <property type="protein sequence ID" value="CEK81906.1"/>
    <property type="molecule type" value="Transcribed_RNA"/>
</dbReference>
<proteinExistence type="predicted"/>
<reference evidence="1" key="1">
    <citation type="submission" date="2014-12" db="EMBL/GenBank/DDBJ databases">
        <title>Insight into the proteome of Arion vulgaris.</title>
        <authorList>
            <person name="Aradska J."/>
            <person name="Bulat T."/>
            <person name="Smidak R."/>
            <person name="Sarate P."/>
            <person name="Gangsoo J."/>
            <person name="Sialana F."/>
            <person name="Bilban M."/>
            <person name="Lubec G."/>
        </authorList>
    </citation>
    <scope>NUCLEOTIDE SEQUENCE</scope>
    <source>
        <tissue evidence="1">Skin</tissue>
    </source>
</reference>
<organism evidence="1">
    <name type="scientific">Arion vulgaris</name>
    <dbReference type="NCBI Taxonomy" id="1028688"/>
    <lineage>
        <taxon>Eukaryota</taxon>
        <taxon>Metazoa</taxon>
        <taxon>Spiralia</taxon>
        <taxon>Lophotrochozoa</taxon>
        <taxon>Mollusca</taxon>
        <taxon>Gastropoda</taxon>
        <taxon>Heterobranchia</taxon>
        <taxon>Euthyneura</taxon>
        <taxon>Panpulmonata</taxon>
        <taxon>Eupulmonata</taxon>
        <taxon>Stylommatophora</taxon>
        <taxon>Helicina</taxon>
        <taxon>Arionoidea</taxon>
        <taxon>Arionidae</taxon>
        <taxon>Arion</taxon>
    </lineage>
</organism>